<proteinExistence type="predicted"/>
<name>A0A3M7QHF7_BRAPC</name>
<gene>
    <name evidence="1" type="ORF">BpHYR1_023698</name>
</gene>
<organism evidence="1 2">
    <name type="scientific">Brachionus plicatilis</name>
    <name type="common">Marine rotifer</name>
    <name type="synonym">Brachionus muelleri</name>
    <dbReference type="NCBI Taxonomy" id="10195"/>
    <lineage>
        <taxon>Eukaryota</taxon>
        <taxon>Metazoa</taxon>
        <taxon>Spiralia</taxon>
        <taxon>Gnathifera</taxon>
        <taxon>Rotifera</taxon>
        <taxon>Eurotatoria</taxon>
        <taxon>Monogononta</taxon>
        <taxon>Pseudotrocha</taxon>
        <taxon>Ploima</taxon>
        <taxon>Brachionidae</taxon>
        <taxon>Brachionus</taxon>
    </lineage>
</organism>
<reference evidence="1 2" key="1">
    <citation type="journal article" date="2018" name="Sci. Rep.">
        <title>Genomic signatures of local adaptation to the degree of environmental predictability in rotifers.</title>
        <authorList>
            <person name="Franch-Gras L."/>
            <person name="Hahn C."/>
            <person name="Garcia-Roger E.M."/>
            <person name="Carmona M.J."/>
            <person name="Serra M."/>
            <person name="Gomez A."/>
        </authorList>
    </citation>
    <scope>NUCLEOTIDE SEQUENCE [LARGE SCALE GENOMIC DNA]</scope>
    <source>
        <strain evidence="1">HYR1</strain>
    </source>
</reference>
<protein>
    <submittedName>
        <fullName evidence="1">Uncharacterized protein</fullName>
    </submittedName>
</protein>
<keyword evidence="2" id="KW-1185">Reference proteome</keyword>
<dbReference type="Proteomes" id="UP000276133">
    <property type="component" value="Unassembled WGS sequence"/>
</dbReference>
<accession>A0A3M7QHF7</accession>
<dbReference type="EMBL" id="REGN01006134">
    <property type="protein sequence ID" value="RNA10682.1"/>
    <property type="molecule type" value="Genomic_DNA"/>
</dbReference>
<comment type="caution">
    <text evidence="1">The sequence shown here is derived from an EMBL/GenBank/DDBJ whole genome shotgun (WGS) entry which is preliminary data.</text>
</comment>
<evidence type="ECO:0000313" key="1">
    <source>
        <dbReference type="EMBL" id="RNA10682.1"/>
    </source>
</evidence>
<dbReference type="AlphaFoldDB" id="A0A3M7QHF7"/>
<evidence type="ECO:0000313" key="2">
    <source>
        <dbReference type="Proteomes" id="UP000276133"/>
    </source>
</evidence>
<sequence length="80" mass="9462">MKPNAMPAFVLNRTKFRNNFFVENFEEDITKLLELKHGSGSNYLQQASKPNLRRWETVGSHLWYRIPWFDIASSESETQL</sequence>